<organism evidence="1">
    <name type="scientific">Pongo abelii</name>
    <name type="common">Sumatran orangutan</name>
    <name type="synonym">Pongo pygmaeus abelii</name>
    <dbReference type="NCBI Taxonomy" id="9601"/>
    <lineage>
        <taxon>Eukaryota</taxon>
        <taxon>Metazoa</taxon>
        <taxon>Chordata</taxon>
        <taxon>Craniata</taxon>
        <taxon>Vertebrata</taxon>
        <taxon>Euteleostomi</taxon>
        <taxon>Mammalia</taxon>
        <taxon>Eutheria</taxon>
        <taxon>Euarchontoglires</taxon>
        <taxon>Primates</taxon>
        <taxon>Haplorrhini</taxon>
        <taxon>Catarrhini</taxon>
        <taxon>Hominidae</taxon>
        <taxon>Pongo</taxon>
    </lineage>
</organism>
<gene>
    <name evidence="1" type="ORF">CR201_G0012697</name>
</gene>
<comment type="caution">
    <text evidence="1">The sequence shown here is derived from an EMBL/GenBank/DDBJ whole genome shotgun (WGS) entry which is preliminary data.</text>
</comment>
<proteinExistence type="predicted"/>
<dbReference type="AlphaFoldDB" id="A0A2J8W6G3"/>
<protein>
    <submittedName>
        <fullName evidence="1">ARMS2 isoform 1</fullName>
    </submittedName>
</protein>
<reference evidence="1" key="1">
    <citation type="submission" date="2017-12" db="EMBL/GenBank/DDBJ databases">
        <title>High-resolution comparative analysis of great ape genomes.</title>
        <authorList>
            <person name="Pollen A."/>
            <person name="Hastie A."/>
            <person name="Hormozdiari F."/>
            <person name="Dougherty M."/>
            <person name="Liu R."/>
            <person name="Chaisson M."/>
            <person name="Hoppe E."/>
            <person name="Hill C."/>
            <person name="Pang A."/>
            <person name="Hillier L."/>
            <person name="Baker C."/>
            <person name="Armstrong J."/>
            <person name="Shendure J."/>
            <person name="Paten B."/>
            <person name="Wilson R."/>
            <person name="Chao H."/>
            <person name="Schneider V."/>
            <person name="Ventura M."/>
            <person name="Kronenberg Z."/>
            <person name="Murali S."/>
            <person name="Gordon D."/>
            <person name="Cantsilieris S."/>
            <person name="Munson K."/>
            <person name="Nelson B."/>
            <person name="Raja A."/>
            <person name="Underwood J."/>
            <person name="Diekhans M."/>
            <person name="Fiddes I."/>
            <person name="Haussler D."/>
            <person name="Eichler E."/>
        </authorList>
    </citation>
    <scope>NUCLEOTIDE SEQUENCE [LARGE SCALE GENOMIC DNA]</scope>
    <source>
        <strain evidence="1">Susie</strain>
    </source>
</reference>
<accession>A0A2J8W6G3</accession>
<dbReference type="EMBL" id="NDHI03003398">
    <property type="protein sequence ID" value="PNJ65354.1"/>
    <property type="molecule type" value="Genomic_DNA"/>
</dbReference>
<sequence length="107" mass="11502">LLHLHPGPMVIEAEGKEGPEMASLSSLVVPASFISTLRESVLDTGVGGEGASDRQRSKLSLSHSMIPAAKIHIELCLPGFFSLAGTQRRFQQPQHHLTLSIIHTAAR</sequence>
<name>A0A2J8W6G3_PONAB</name>
<evidence type="ECO:0000313" key="1">
    <source>
        <dbReference type="EMBL" id="PNJ65354.1"/>
    </source>
</evidence>
<feature type="non-terminal residue" evidence="1">
    <location>
        <position position="1"/>
    </location>
</feature>